<proteinExistence type="predicted"/>
<dbReference type="SUPFAM" id="SSF48179">
    <property type="entry name" value="6-phosphogluconate dehydrogenase C-terminal domain-like"/>
    <property type="match status" value="1"/>
</dbReference>
<dbReference type="EMBL" id="QHLY01000012">
    <property type="protein sequence ID" value="PXA67506.1"/>
    <property type="molecule type" value="Genomic_DNA"/>
</dbReference>
<dbReference type="InterPro" id="IPR008927">
    <property type="entry name" value="6-PGluconate_DH-like_C_sf"/>
</dbReference>
<dbReference type="AlphaFoldDB" id="A0A317ZM48"/>
<evidence type="ECO:0000313" key="3">
    <source>
        <dbReference type="EMBL" id="PXA67506.1"/>
    </source>
</evidence>
<dbReference type="InterPro" id="IPR036291">
    <property type="entry name" value="NAD(P)-bd_dom_sf"/>
</dbReference>
<dbReference type="InterPro" id="IPR013752">
    <property type="entry name" value="KPA_reductase"/>
</dbReference>
<feature type="domain" description="Ketopantoate reductase N-terminal" evidence="1">
    <location>
        <begin position="6"/>
        <end position="139"/>
    </location>
</feature>
<dbReference type="OrthoDB" id="4186253at2"/>
<name>A0A317ZM48_9MICO</name>
<dbReference type="Gene3D" id="1.10.1040.10">
    <property type="entry name" value="N-(1-d-carboxylethyl)-l-norvaline Dehydrogenase, domain 2"/>
    <property type="match status" value="1"/>
</dbReference>
<sequence length="289" mass="29530">MSDPVIAVLGVGAVGAVLAAQLHRAGIDVVAVARPDTAELIRTQGLTIRSHHFGDTVCRLPVVTSVPAGARVIVATKATALHGVLAALGAAGPTEVVTLLNGIEHMAPIRANAPTALVAGASVAVESTRLSPTVIEHKSPFFRLTVPGTAAESGIVRAWTAAGLDVTVGGTEQEVLWAKLRFLAPMALLTSFWRLPLGPALEHEPALTAALLADVAAIASGDGVPTDAEQLARALAKLPPGMRSSLQNDLDAGVPSELDAIGGALVRRGGSLGVSTETVQRLVTQLAER</sequence>
<dbReference type="RefSeq" id="WP_110127189.1">
    <property type="nucleotide sequence ID" value="NZ_QHLY01000012.1"/>
</dbReference>
<dbReference type="InterPro" id="IPR013332">
    <property type="entry name" value="KPR_N"/>
</dbReference>
<dbReference type="InterPro" id="IPR051402">
    <property type="entry name" value="KPR-Related"/>
</dbReference>
<evidence type="ECO:0000313" key="4">
    <source>
        <dbReference type="Proteomes" id="UP000246722"/>
    </source>
</evidence>
<dbReference type="GO" id="GO:0005737">
    <property type="term" value="C:cytoplasm"/>
    <property type="evidence" value="ECO:0007669"/>
    <property type="project" value="TreeGrafter"/>
</dbReference>
<evidence type="ECO:0000259" key="1">
    <source>
        <dbReference type="Pfam" id="PF02558"/>
    </source>
</evidence>
<dbReference type="PANTHER" id="PTHR21708">
    <property type="entry name" value="PROBABLE 2-DEHYDROPANTOATE 2-REDUCTASE"/>
    <property type="match status" value="1"/>
</dbReference>
<reference evidence="3 4" key="1">
    <citation type="submission" date="2018-05" db="EMBL/GenBank/DDBJ databases">
        <title>Genetic diversity of glacier-inhabiting Cryobacterium bacteria in China and description of Cryobacterium mengkeensis sp. nov. and Arthrobacter glacialis sp. nov.</title>
        <authorList>
            <person name="Liu Q."/>
            <person name="Xin Y.-H."/>
        </authorList>
    </citation>
    <scope>NUCLEOTIDE SEQUENCE [LARGE SCALE GENOMIC DNA]</scope>
    <source>
        <strain evidence="3 4">SK-1</strain>
    </source>
</reference>
<gene>
    <name evidence="3" type="ORF">CTB96_12340</name>
</gene>
<organism evidence="3 4">
    <name type="scientific">Cryobacterium arcticum</name>
    <dbReference type="NCBI Taxonomy" id="670052"/>
    <lineage>
        <taxon>Bacteria</taxon>
        <taxon>Bacillati</taxon>
        <taxon>Actinomycetota</taxon>
        <taxon>Actinomycetes</taxon>
        <taxon>Micrococcales</taxon>
        <taxon>Microbacteriaceae</taxon>
        <taxon>Cryobacterium</taxon>
    </lineage>
</organism>
<dbReference type="Pfam" id="PF08546">
    <property type="entry name" value="ApbA_C"/>
    <property type="match status" value="1"/>
</dbReference>
<dbReference type="Gene3D" id="3.40.50.720">
    <property type="entry name" value="NAD(P)-binding Rossmann-like Domain"/>
    <property type="match status" value="1"/>
</dbReference>
<dbReference type="InterPro" id="IPR013328">
    <property type="entry name" value="6PGD_dom2"/>
</dbReference>
<comment type="caution">
    <text evidence="3">The sequence shown here is derived from an EMBL/GenBank/DDBJ whole genome shotgun (WGS) entry which is preliminary data.</text>
</comment>
<dbReference type="Proteomes" id="UP000246722">
    <property type="component" value="Unassembled WGS sequence"/>
</dbReference>
<dbReference type="SUPFAM" id="SSF51735">
    <property type="entry name" value="NAD(P)-binding Rossmann-fold domains"/>
    <property type="match status" value="1"/>
</dbReference>
<accession>A0A317ZM48</accession>
<evidence type="ECO:0000259" key="2">
    <source>
        <dbReference type="Pfam" id="PF08546"/>
    </source>
</evidence>
<dbReference type="PANTHER" id="PTHR21708:SF26">
    <property type="entry name" value="2-DEHYDROPANTOATE 2-REDUCTASE"/>
    <property type="match status" value="1"/>
</dbReference>
<feature type="domain" description="Ketopantoate reductase C-terminal" evidence="2">
    <location>
        <begin position="174"/>
        <end position="287"/>
    </location>
</feature>
<protein>
    <submittedName>
        <fullName evidence="3">Ketopantoate reductase family protein</fullName>
    </submittedName>
</protein>
<keyword evidence="4" id="KW-1185">Reference proteome</keyword>
<dbReference type="Pfam" id="PF02558">
    <property type="entry name" value="ApbA"/>
    <property type="match status" value="1"/>
</dbReference>